<feature type="compositionally biased region" description="Polar residues" evidence="2">
    <location>
        <begin position="337"/>
        <end position="351"/>
    </location>
</feature>
<reference evidence="4" key="1">
    <citation type="submission" date="2023-07" db="EMBL/GenBank/DDBJ databases">
        <title>A chromosome-level genome assembly of Lolium multiflorum.</title>
        <authorList>
            <person name="Chen Y."/>
            <person name="Copetti D."/>
            <person name="Kolliker R."/>
            <person name="Studer B."/>
        </authorList>
    </citation>
    <scope>NUCLEOTIDE SEQUENCE</scope>
    <source>
        <strain evidence="4">02402/16</strain>
        <tissue evidence="4">Leaf</tissue>
    </source>
</reference>
<feature type="region of interest" description="Disordered" evidence="2">
    <location>
        <begin position="328"/>
        <end position="351"/>
    </location>
</feature>
<keyword evidence="1" id="KW-0863">Zinc-finger</keyword>
<dbReference type="GO" id="GO:0003676">
    <property type="term" value="F:nucleic acid binding"/>
    <property type="evidence" value="ECO:0007669"/>
    <property type="project" value="InterPro"/>
</dbReference>
<feature type="domain" description="CCHC-type" evidence="3">
    <location>
        <begin position="250"/>
        <end position="263"/>
    </location>
</feature>
<dbReference type="Pfam" id="PF14111">
    <property type="entry name" value="DUF4283"/>
    <property type="match status" value="1"/>
</dbReference>
<evidence type="ECO:0000256" key="1">
    <source>
        <dbReference type="PROSITE-ProRule" id="PRU00047"/>
    </source>
</evidence>
<dbReference type="Proteomes" id="UP001231189">
    <property type="component" value="Unassembled WGS sequence"/>
</dbReference>
<evidence type="ECO:0000256" key="2">
    <source>
        <dbReference type="SAM" id="MobiDB-lite"/>
    </source>
</evidence>
<dbReference type="PANTHER" id="PTHR31286:SF167">
    <property type="entry name" value="OS09G0268800 PROTEIN"/>
    <property type="match status" value="1"/>
</dbReference>
<evidence type="ECO:0000313" key="5">
    <source>
        <dbReference type="Proteomes" id="UP001231189"/>
    </source>
</evidence>
<feature type="region of interest" description="Disordered" evidence="2">
    <location>
        <begin position="392"/>
        <end position="438"/>
    </location>
</feature>
<dbReference type="InterPro" id="IPR001878">
    <property type="entry name" value="Znf_CCHC"/>
</dbReference>
<proteinExistence type="predicted"/>
<dbReference type="PROSITE" id="PS50158">
    <property type="entry name" value="ZF_CCHC"/>
    <property type="match status" value="1"/>
</dbReference>
<evidence type="ECO:0000259" key="3">
    <source>
        <dbReference type="PROSITE" id="PS50158"/>
    </source>
</evidence>
<feature type="compositionally biased region" description="Polar residues" evidence="2">
    <location>
        <begin position="418"/>
        <end position="427"/>
    </location>
</feature>
<feature type="region of interest" description="Disordered" evidence="2">
    <location>
        <begin position="1"/>
        <end position="38"/>
    </location>
</feature>
<feature type="compositionally biased region" description="Basic and acidic residues" evidence="2">
    <location>
        <begin position="22"/>
        <end position="34"/>
    </location>
</feature>
<dbReference type="EMBL" id="JAUUTY010000003">
    <property type="protein sequence ID" value="KAK1663722.1"/>
    <property type="molecule type" value="Genomic_DNA"/>
</dbReference>
<dbReference type="AlphaFoldDB" id="A0AAD8SU63"/>
<name>A0AAD8SU63_LOLMU</name>
<gene>
    <name evidence="4" type="ORF">QYE76_051881</name>
</gene>
<dbReference type="Pfam" id="PF14392">
    <property type="entry name" value="zf-CCHC_4"/>
    <property type="match status" value="1"/>
</dbReference>
<accession>A0AAD8SU63</accession>
<sequence>MSQTRSEASATGGTAIGGADGEAEKSGSKGRDYEDLPTSAFSLGEDGIDSMFGNLEIGEDEFDDFVIEEEVEELENSTRWLAVARVNCRKKFSHEALFQQMNAAWNSSQKINIRAVDENRFVIQCFCLADWEKVMDRGPWLFRDWVLLTAPYDGFSDPAMVALDHMPIWIQVHKLPEAYRKEKVIRPLIERSAGEVIVVEMIPSGAFRGDFVRLRVKHDVRRPLTRFVSIVFDKKRNLYAVKYEKLGQLCYACGLIGHEYKECGDGIYEEKNLKFGEWIYASGRGRGSFTRGSYRGGLEGTRGRDGAFADGRGGLAGRARGRGFVDWRDHPERKNTVGINQTDPELLDTASSPVKQGDEIMTEAEKIAKRRLEFGELPGKGVLAIVPSNMIVDDVEDNTVQEQENSSDSKRQKKSVGAPNSNQNAGSAASLEDDRRAQ</sequence>
<dbReference type="PANTHER" id="PTHR31286">
    <property type="entry name" value="GLYCINE-RICH CELL WALL STRUCTURAL PROTEIN 1.8-LIKE"/>
    <property type="match status" value="1"/>
</dbReference>
<protein>
    <recommendedName>
        <fullName evidence="3">CCHC-type domain-containing protein</fullName>
    </recommendedName>
</protein>
<dbReference type="GO" id="GO:0008270">
    <property type="term" value="F:zinc ion binding"/>
    <property type="evidence" value="ECO:0007669"/>
    <property type="project" value="UniProtKB-KW"/>
</dbReference>
<dbReference type="InterPro" id="IPR025836">
    <property type="entry name" value="Zn_knuckle_CX2CX4HX4C"/>
</dbReference>
<feature type="compositionally biased region" description="Low complexity" evidence="2">
    <location>
        <begin position="1"/>
        <end position="13"/>
    </location>
</feature>
<dbReference type="InterPro" id="IPR040256">
    <property type="entry name" value="At4g02000-like"/>
</dbReference>
<organism evidence="4 5">
    <name type="scientific">Lolium multiflorum</name>
    <name type="common">Italian ryegrass</name>
    <name type="synonym">Lolium perenne subsp. multiflorum</name>
    <dbReference type="NCBI Taxonomy" id="4521"/>
    <lineage>
        <taxon>Eukaryota</taxon>
        <taxon>Viridiplantae</taxon>
        <taxon>Streptophyta</taxon>
        <taxon>Embryophyta</taxon>
        <taxon>Tracheophyta</taxon>
        <taxon>Spermatophyta</taxon>
        <taxon>Magnoliopsida</taxon>
        <taxon>Liliopsida</taxon>
        <taxon>Poales</taxon>
        <taxon>Poaceae</taxon>
        <taxon>BOP clade</taxon>
        <taxon>Pooideae</taxon>
        <taxon>Poodae</taxon>
        <taxon>Poeae</taxon>
        <taxon>Poeae Chloroplast Group 2 (Poeae type)</taxon>
        <taxon>Loliodinae</taxon>
        <taxon>Loliinae</taxon>
        <taxon>Lolium</taxon>
    </lineage>
</organism>
<keyword evidence="1" id="KW-0479">Metal-binding</keyword>
<keyword evidence="1" id="KW-0862">Zinc</keyword>
<comment type="caution">
    <text evidence="4">The sequence shown here is derived from an EMBL/GenBank/DDBJ whole genome shotgun (WGS) entry which is preliminary data.</text>
</comment>
<dbReference type="InterPro" id="IPR025558">
    <property type="entry name" value="DUF4283"/>
</dbReference>
<evidence type="ECO:0000313" key="4">
    <source>
        <dbReference type="EMBL" id="KAK1663722.1"/>
    </source>
</evidence>
<keyword evidence="5" id="KW-1185">Reference proteome</keyword>